<dbReference type="Pfam" id="PF05051">
    <property type="entry name" value="COX17"/>
    <property type="match status" value="1"/>
</dbReference>
<dbReference type="AlphaFoldDB" id="A0A8J4UXZ9"/>
<evidence type="ECO:0000313" key="10">
    <source>
        <dbReference type="EMBL" id="KAF2071188.1"/>
    </source>
</evidence>
<evidence type="ECO:0000256" key="4">
    <source>
        <dbReference type="ARBA" id="ARBA00023008"/>
    </source>
</evidence>
<dbReference type="GO" id="GO:0000956">
    <property type="term" value="P:nuclear-transcribed mRNA catabolic process"/>
    <property type="evidence" value="ECO:0007669"/>
    <property type="project" value="TreeGrafter"/>
</dbReference>
<name>A0A8J4UXZ9_9MYCE</name>
<proteinExistence type="inferred from homology"/>
<gene>
    <name evidence="10" type="ORF">CYY_007490</name>
</gene>
<dbReference type="Proteomes" id="UP000695562">
    <property type="component" value="Unassembled WGS sequence"/>
</dbReference>
<dbReference type="EMBL" id="AJWJ01000403">
    <property type="protein sequence ID" value="KAF2071188.1"/>
    <property type="molecule type" value="Genomic_DNA"/>
</dbReference>
<dbReference type="InterPro" id="IPR004859">
    <property type="entry name" value="Xrn1_N"/>
</dbReference>
<dbReference type="GO" id="GO:0004534">
    <property type="term" value="F:5'-3' RNA exonuclease activity"/>
    <property type="evidence" value="ECO:0007669"/>
    <property type="project" value="TreeGrafter"/>
</dbReference>
<feature type="binding site" evidence="8">
    <location>
        <position position="23"/>
    </location>
    <ligand>
        <name>Cu cation</name>
        <dbReference type="ChEBI" id="CHEBI:23378"/>
    </ligand>
</feature>
<keyword evidence="7" id="KW-0143">Chaperone</keyword>
<organism evidence="10 11">
    <name type="scientific">Polysphondylium violaceum</name>
    <dbReference type="NCBI Taxonomy" id="133409"/>
    <lineage>
        <taxon>Eukaryota</taxon>
        <taxon>Amoebozoa</taxon>
        <taxon>Evosea</taxon>
        <taxon>Eumycetozoa</taxon>
        <taxon>Dictyostelia</taxon>
        <taxon>Dictyosteliales</taxon>
        <taxon>Dictyosteliaceae</taxon>
        <taxon>Polysphondylium</taxon>
    </lineage>
</organism>
<dbReference type="GO" id="GO:0003723">
    <property type="term" value="F:RNA binding"/>
    <property type="evidence" value="ECO:0007669"/>
    <property type="project" value="TreeGrafter"/>
</dbReference>
<evidence type="ECO:0000256" key="3">
    <source>
        <dbReference type="ARBA" id="ARBA00022723"/>
    </source>
</evidence>
<dbReference type="GO" id="GO:0005507">
    <property type="term" value="F:copper ion binding"/>
    <property type="evidence" value="ECO:0007669"/>
    <property type="project" value="InterPro"/>
</dbReference>
<protein>
    <recommendedName>
        <fullName evidence="9">Xrn1 N-terminal domain-containing protein</fullName>
    </recommendedName>
</protein>
<evidence type="ECO:0000256" key="5">
    <source>
        <dbReference type="ARBA" id="ARBA00023128"/>
    </source>
</evidence>
<evidence type="ECO:0000313" key="11">
    <source>
        <dbReference type="Proteomes" id="UP000695562"/>
    </source>
</evidence>
<evidence type="ECO:0000259" key="9">
    <source>
        <dbReference type="Pfam" id="PF03159"/>
    </source>
</evidence>
<dbReference type="InterPro" id="IPR027073">
    <property type="entry name" value="5_3_exoribonuclease"/>
</dbReference>
<keyword evidence="3 8" id="KW-0479">Metal-binding</keyword>
<keyword evidence="4 8" id="KW-0186">Copper</keyword>
<dbReference type="PANTHER" id="PTHR12341">
    <property type="entry name" value="5'-&gt;3' EXORIBONUCLEASE"/>
    <property type="match status" value="1"/>
</dbReference>
<feature type="binding site" evidence="8">
    <location>
        <position position="22"/>
    </location>
    <ligand>
        <name>Cu cation</name>
        <dbReference type="ChEBI" id="CHEBI:23378"/>
    </ligand>
</feature>
<keyword evidence="6" id="KW-1015">Disulfide bond</keyword>
<dbReference type="GO" id="GO:0005758">
    <property type="term" value="C:mitochondrial intermembrane space"/>
    <property type="evidence" value="ECO:0007669"/>
    <property type="project" value="UniProtKB-SubCell"/>
</dbReference>
<dbReference type="PRINTS" id="PR00853">
    <property type="entry name" value="XPGRADSUPER"/>
</dbReference>
<sequence>MSIEASINTPETPVVAPKKKICCACPDTKKIRDECVLTNGEDKCAQLIEAHKQCLRNEDVIKWVLSKLRNTVSKFHPQQSAFIAFDGPGPISKVLVQRERRIISSKDDALKAQITAGSELMDKIMSQISTNFPKLFHVPLGYLSSSSRFGEGEFKIFEFINQQSKSNNQVYSVISNDSDSLLYGLMSDQNINIVKTLDHKSFVEISIQELKDAIASDHPKKDKRQVVTDFVFLGLIMGNDLLPGIKTRFQDLWNRYCKLNVDLYDRDLNKINLASLLEVFNGITPNGPEFGQMMVKLSTIRQVLKIPFQLQETYSEANGTFTITLKVNETQVLSQNSLISKAHARQLAYFSFYSNLDTPFWQSIWKLAIEKGMTQLKIDKLKGNLFTKAMDFSADINEHYMDQYLQKLEFLMQYFQGICREYTIPPLPYSPTPKDFQLALVSHLKPYQVPTNFKAPLKPLEFFVSLSNTSMLGQIEQEFHSFISNSEHLLVNDQGIKKWFLPNSSIDFRNQFENYCNNVFNNNNSDNNSIERLNSIKKRIDFSPTMKFEYKGRNLFSIEENSFFKTGGPSHQYEDSRKKLVPREKLGTDTKAFFSSSSRNGCKTGFGSTQKVQIQITRSILYLLKK</sequence>
<evidence type="ECO:0000256" key="1">
    <source>
        <dbReference type="ARBA" id="ARBA00004569"/>
    </source>
</evidence>
<comment type="caution">
    <text evidence="10">The sequence shown here is derived from an EMBL/GenBank/DDBJ whole genome shotgun (WGS) entry which is preliminary data.</text>
</comment>
<dbReference type="SUPFAM" id="SSF47072">
    <property type="entry name" value="Cysteine alpha-hairpin motif"/>
    <property type="match status" value="1"/>
</dbReference>
<evidence type="ECO:0000256" key="8">
    <source>
        <dbReference type="PIRSR" id="PIRSR607745-1"/>
    </source>
</evidence>
<keyword evidence="11" id="KW-1185">Reference proteome</keyword>
<feature type="domain" description="Xrn1 N-terminal" evidence="9">
    <location>
        <begin position="111"/>
        <end position="192"/>
    </location>
</feature>
<dbReference type="Pfam" id="PF03159">
    <property type="entry name" value="XRN_N"/>
    <property type="match status" value="1"/>
</dbReference>
<keyword evidence="5" id="KW-0496">Mitochondrion</keyword>
<reference evidence="10" key="1">
    <citation type="submission" date="2020-01" db="EMBL/GenBank/DDBJ databases">
        <title>Development of genomics and gene disruption for Polysphondylium violaceum indicates a role for the polyketide synthase stlB in stalk morphogenesis.</title>
        <authorList>
            <person name="Narita B."/>
            <person name="Kawabe Y."/>
            <person name="Kin K."/>
            <person name="Saito T."/>
            <person name="Gibbs R."/>
            <person name="Kuspa A."/>
            <person name="Muzny D."/>
            <person name="Queller D."/>
            <person name="Richards S."/>
            <person name="Strassman J."/>
            <person name="Sucgang R."/>
            <person name="Worley K."/>
            <person name="Schaap P."/>
        </authorList>
    </citation>
    <scope>NUCLEOTIDE SEQUENCE</scope>
    <source>
        <strain evidence="10">QSvi11</strain>
    </source>
</reference>
<dbReference type="GO" id="GO:0016075">
    <property type="term" value="P:rRNA catabolic process"/>
    <property type="evidence" value="ECO:0007669"/>
    <property type="project" value="TreeGrafter"/>
</dbReference>
<evidence type="ECO:0000256" key="2">
    <source>
        <dbReference type="ARBA" id="ARBA00009241"/>
    </source>
</evidence>
<dbReference type="InterPro" id="IPR007745">
    <property type="entry name" value="Cyt_c_oxidase_Cu-chaperone"/>
</dbReference>
<dbReference type="GO" id="GO:0016531">
    <property type="term" value="F:copper chaperone activity"/>
    <property type="evidence" value="ECO:0007669"/>
    <property type="project" value="InterPro"/>
</dbReference>
<dbReference type="InterPro" id="IPR006084">
    <property type="entry name" value="XPG/Rad2"/>
</dbReference>
<dbReference type="InterPro" id="IPR009069">
    <property type="entry name" value="Cys_alpha_HP_mot_SF"/>
</dbReference>
<comment type="subcellular location">
    <subcellularLocation>
        <location evidence="1">Mitochondrion intermembrane space</location>
    </subcellularLocation>
</comment>
<dbReference type="Gene3D" id="1.10.287.1130">
    <property type="entry name" value="CytochromE C oxidase copper chaperone"/>
    <property type="match status" value="1"/>
</dbReference>
<comment type="similarity">
    <text evidence="2">Belongs to the COX17 family.</text>
</comment>
<evidence type="ECO:0000256" key="7">
    <source>
        <dbReference type="ARBA" id="ARBA00023186"/>
    </source>
</evidence>
<dbReference type="PANTHER" id="PTHR12341:SF70">
    <property type="entry name" value="XRN1 N-TERMINAL DOMAIN-CONTAINING PROTEIN"/>
    <property type="match status" value="1"/>
</dbReference>
<dbReference type="GO" id="GO:0005634">
    <property type="term" value="C:nucleus"/>
    <property type="evidence" value="ECO:0007669"/>
    <property type="project" value="TreeGrafter"/>
</dbReference>
<dbReference type="OrthoDB" id="1915887at2759"/>
<evidence type="ECO:0000256" key="6">
    <source>
        <dbReference type="ARBA" id="ARBA00023157"/>
    </source>
</evidence>
<accession>A0A8J4UXZ9</accession>